<feature type="non-terminal residue" evidence="2">
    <location>
        <position position="1"/>
    </location>
</feature>
<proteinExistence type="predicted"/>
<reference evidence="2 3" key="1">
    <citation type="submission" date="2021-06" db="EMBL/GenBank/DDBJ databases">
        <authorList>
            <person name="Kallberg Y."/>
            <person name="Tangrot J."/>
            <person name="Rosling A."/>
        </authorList>
    </citation>
    <scope>NUCLEOTIDE SEQUENCE [LARGE SCALE GENOMIC DNA]</scope>
    <source>
        <strain evidence="2 3">120-4 pot B 10/14</strain>
    </source>
</reference>
<accession>A0ABN7XKQ7</accession>
<sequence length="85" mass="9951">PLQKLEKEEYINNLIEDQQILTNKTYIVEDDLLLKMNKMRIFGIHIPSKSPISVLKKVRPKVLHPALDKATKAEQQRDYENSYSV</sequence>
<protein>
    <submittedName>
        <fullName evidence="2">5545_t:CDS:1</fullName>
    </submittedName>
</protein>
<feature type="non-terminal residue" evidence="2">
    <location>
        <position position="85"/>
    </location>
</feature>
<comment type="caution">
    <text evidence="2">The sequence shown here is derived from an EMBL/GenBank/DDBJ whole genome shotgun (WGS) entry which is preliminary data.</text>
</comment>
<evidence type="ECO:0000256" key="1">
    <source>
        <dbReference type="SAM" id="MobiDB-lite"/>
    </source>
</evidence>
<gene>
    <name evidence="2" type="ORF">GMARGA_LOCUS44723</name>
</gene>
<feature type="region of interest" description="Disordered" evidence="1">
    <location>
        <begin position="66"/>
        <end position="85"/>
    </location>
</feature>
<dbReference type="EMBL" id="CAJVQB010154314">
    <property type="protein sequence ID" value="CAG8855902.1"/>
    <property type="molecule type" value="Genomic_DNA"/>
</dbReference>
<evidence type="ECO:0000313" key="3">
    <source>
        <dbReference type="Proteomes" id="UP000789901"/>
    </source>
</evidence>
<keyword evidence="3" id="KW-1185">Reference proteome</keyword>
<name>A0ABN7XKQ7_GIGMA</name>
<dbReference type="Proteomes" id="UP000789901">
    <property type="component" value="Unassembled WGS sequence"/>
</dbReference>
<organism evidence="2 3">
    <name type="scientific">Gigaspora margarita</name>
    <dbReference type="NCBI Taxonomy" id="4874"/>
    <lineage>
        <taxon>Eukaryota</taxon>
        <taxon>Fungi</taxon>
        <taxon>Fungi incertae sedis</taxon>
        <taxon>Mucoromycota</taxon>
        <taxon>Glomeromycotina</taxon>
        <taxon>Glomeromycetes</taxon>
        <taxon>Diversisporales</taxon>
        <taxon>Gigasporaceae</taxon>
        <taxon>Gigaspora</taxon>
    </lineage>
</organism>
<evidence type="ECO:0000313" key="2">
    <source>
        <dbReference type="EMBL" id="CAG8855902.1"/>
    </source>
</evidence>